<dbReference type="Pfam" id="PF13439">
    <property type="entry name" value="Glyco_transf_4"/>
    <property type="match status" value="1"/>
</dbReference>
<dbReference type="Pfam" id="PF00534">
    <property type="entry name" value="Glycos_transf_1"/>
    <property type="match status" value="1"/>
</dbReference>
<accession>A0A5S3VCR2</accession>
<dbReference type="SUPFAM" id="SSF53756">
    <property type="entry name" value="UDP-Glycosyltransferase/glycogen phosphorylase"/>
    <property type="match status" value="1"/>
</dbReference>
<reference evidence="3 6" key="1">
    <citation type="submission" date="2018-01" db="EMBL/GenBank/DDBJ databases">
        <authorList>
            <person name="Paulsen S."/>
            <person name="Gram L.K."/>
        </authorList>
    </citation>
    <scope>NUCLEOTIDE SEQUENCE [LARGE SCALE GENOMIC DNA]</scope>
    <source>
        <strain evidence="3 6">S3790</strain>
        <strain evidence="4">S3895</strain>
    </source>
</reference>
<feature type="domain" description="Glycosyltransferase subfamily 4-like N-terminal" evidence="2">
    <location>
        <begin position="68"/>
        <end position="144"/>
    </location>
</feature>
<keyword evidence="5" id="KW-1185">Reference proteome</keyword>
<dbReference type="Proteomes" id="UP000307164">
    <property type="component" value="Unassembled WGS sequence"/>
</dbReference>
<proteinExistence type="predicted"/>
<organism evidence="3 6">
    <name type="scientific">Pseudoalteromonas aurantia</name>
    <dbReference type="NCBI Taxonomy" id="43654"/>
    <lineage>
        <taxon>Bacteria</taxon>
        <taxon>Pseudomonadati</taxon>
        <taxon>Pseudomonadota</taxon>
        <taxon>Gammaproteobacteria</taxon>
        <taxon>Alteromonadales</taxon>
        <taxon>Pseudoalteromonadaceae</taxon>
        <taxon>Pseudoalteromonas</taxon>
    </lineage>
</organism>
<evidence type="ECO:0000259" key="1">
    <source>
        <dbReference type="Pfam" id="PF00534"/>
    </source>
</evidence>
<dbReference type="EMBL" id="PNBW01000033">
    <property type="protein sequence ID" value="TMO75951.1"/>
    <property type="molecule type" value="Genomic_DNA"/>
</dbReference>
<dbReference type="InterPro" id="IPR001296">
    <property type="entry name" value="Glyco_trans_1"/>
</dbReference>
<sequence length="345" mass="39439">MNILLLSNMGASLRNPSQGVFVRRQFNALNRLKSSQEQLYLYEMPEKALFAKSSLTKYTAFFLGFFKRFFVHKAKLDVIHVHFFFPTILLAVIYKCLRNRRVKIIVTFHGSDIYHYSNPNKLYRYCVKFIDHAIFVSQDLKKRFYKSEIDSSIFSAGILSDFAVKKTAEKEFDFIFVGTLDENKGAKRLIELCEKLKDSYKFLVVGKGPYQAYFSESTHSNIAYIPHLDSTELASYYQKSLWGLSLSHKESFGLVISEAMACGTPVIATNTDGSRAQIDSMENGFLIAQSEELVKSIREVVHNTSDTDYQALSNKAAARAKKENVNIIAQNIFALYRKIAIYNES</sequence>
<dbReference type="InterPro" id="IPR050194">
    <property type="entry name" value="Glycosyltransferase_grp1"/>
</dbReference>
<dbReference type="InterPro" id="IPR028098">
    <property type="entry name" value="Glyco_trans_4-like_N"/>
</dbReference>
<reference evidence="3" key="3">
    <citation type="submission" date="2019-09" db="EMBL/GenBank/DDBJ databases">
        <title>Co-occurence of chitin degradation, pigmentation and bioactivity in marine Pseudoalteromonas.</title>
        <authorList>
            <person name="Sonnenschein E.C."/>
            <person name="Bech P.K."/>
        </authorList>
    </citation>
    <scope>NUCLEOTIDE SEQUENCE</scope>
    <source>
        <strain evidence="3">S3790</strain>
        <strain evidence="4 5">S3895</strain>
    </source>
</reference>
<feature type="domain" description="Glycosyl transferase family 1" evidence="1">
    <location>
        <begin position="163"/>
        <end position="316"/>
    </location>
</feature>
<reference evidence="6" key="2">
    <citation type="submission" date="2019-06" db="EMBL/GenBank/DDBJ databases">
        <title>Co-occurence of chitin degradation, pigmentation and bioactivity in marine Pseudoalteromonas.</title>
        <authorList>
            <person name="Sonnenschein E.C."/>
            <person name="Bech P.K."/>
        </authorList>
    </citation>
    <scope>NUCLEOTIDE SEQUENCE [LARGE SCALE GENOMIC DNA]</scope>
    <source>
        <strain evidence="6">S3790</strain>
    </source>
</reference>
<dbReference type="Gene3D" id="3.40.50.2000">
    <property type="entry name" value="Glycogen Phosphorylase B"/>
    <property type="match status" value="2"/>
</dbReference>
<evidence type="ECO:0000313" key="6">
    <source>
        <dbReference type="Proteomes" id="UP000307217"/>
    </source>
</evidence>
<dbReference type="PANTHER" id="PTHR45947:SF13">
    <property type="entry name" value="TRANSFERASE"/>
    <property type="match status" value="1"/>
</dbReference>
<dbReference type="GO" id="GO:0016757">
    <property type="term" value="F:glycosyltransferase activity"/>
    <property type="evidence" value="ECO:0007669"/>
    <property type="project" value="InterPro"/>
</dbReference>
<dbReference type="AlphaFoldDB" id="A0A5S3VCR2"/>
<gene>
    <name evidence="3" type="ORF">CWC19_03055</name>
    <name evidence="4" type="ORF">CWC20_06765</name>
</gene>
<dbReference type="OrthoDB" id="6286688at2"/>
<evidence type="ECO:0000313" key="5">
    <source>
        <dbReference type="Proteomes" id="UP000307164"/>
    </source>
</evidence>
<dbReference type="Proteomes" id="UP000307217">
    <property type="component" value="Unassembled WGS sequence"/>
</dbReference>
<protein>
    <submittedName>
        <fullName evidence="3">Group 1 glycosyl transferase</fullName>
    </submittedName>
</protein>
<dbReference type="EMBL" id="PNBX01000008">
    <property type="protein sequence ID" value="TMO69987.1"/>
    <property type="molecule type" value="Genomic_DNA"/>
</dbReference>
<evidence type="ECO:0000259" key="2">
    <source>
        <dbReference type="Pfam" id="PF13439"/>
    </source>
</evidence>
<comment type="caution">
    <text evidence="3">The sequence shown here is derived from an EMBL/GenBank/DDBJ whole genome shotgun (WGS) entry which is preliminary data.</text>
</comment>
<evidence type="ECO:0000313" key="4">
    <source>
        <dbReference type="EMBL" id="TMO75951.1"/>
    </source>
</evidence>
<dbReference type="PANTHER" id="PTHR45947">
    <property type="entry name" value="SULFOQUINOVOSYL TRANSFERASE SQD2"/>
    <property type="match status" value="1"/>
</dbReference>
<keyword evidence="3" id="KW-0808">Transferase</keyword>
<dbReference type="CDD" id="cd03801">
    <property type="entry name" value="GT4_PimA-like"/>
    <property type="match status" value="1"/>
</dbReference>
<name>A0A5S3VCR2_9GAMM</name>
<evidence type="ECO:0000313" key="3">
    <source>
        <dbReference type="EMBL" id="TMO69987.1"/>
    </source>
</evidence>